<proteinExistence type="predicted"/>
<dbReference type="OrthoDB" id="9182099at2"/>
<evidence type="ECO:0008006" key="3">
    <source>
        <dbReference type="Google" id="ProtNLM"/>
    </source>
</evidence>
<dbReference type="Proteomes" id="UP000199120">
    <property type="component" value="Unassembled WGS sequence"/>
</dbReference>
<name>A0A1H7L324_9BURK</name>
<sequence length="539" mass="55927">MGFNGQGRFNLLYNWQQDAAQGLDISSSRMLQQEQDIAAGLSNCITKDGQTNPVAPIPMNGQRLTGLGAPTQDGDAVSKGWLANNGSVLVGFTQLGTGAVERTILDKARDIYVLADFDTAEDAVAAAVGKRLLLGALETVTLNVPSALFPTVNDALDAIAGWAILGAVAIQVADGTYHPTSQILLNHPFGANCHLIGNQTTPANCVLTGPATPTFDLIVCSEGNTWGTVSGFQLDLPSKPGLSNNWTGLLAVDGAKILNAPNMRVNNWYYGIAARNHSYINAPGHYVSNGGDVNVWAFDHSFINGQGGTSVGASDTANGWGCGYLAEYGSGLDCSGSTAQGCNLAGMASYSNSQMRALGATSNDNVGSGFYAVEDGHIECHNSNATGNERYGVEEVGQARIQGNNLNLDGNTLGPVKPVLIFDNSTLGPRLTTNVQSDARFDVVGNGHHYFNGGEGLRFEVRPGSSGANRVYVQPGATGNPATIGADGSDAVIDLQLLPKGPGSYVKIGAGFGAVVTPNGSVGIKINDGSTVFLAAYKP</sequence>
<organism evidence="1 2">
    <name type="scientific">Paraburkholderia caballeronis</name>
    <dbReference type="NCBI Taxonomy" id="416943"/>
    <lineage>
        <taxon>Bacteria</taxon>
        <taxon>Pseudomonadati</taxon>
        <taxon>Pseudomonadota</taxon>
        <taxon>Betaproteobacteria</taxon>
        <taxon>Burkholderiales</taxon>
        <taxon>Burkholderiaceae</taxon>
        <taxon>Paraburkholderia</taxon>
    </lineage>
</organism>
<dbReference type="SUPFAM" id="SSF51126">
    <property type="entry name" value="Pectin lyase-like"/>
    <property type="match status" value="1"/>
</dbReference>
<accession>A0A1H7L324</accession>
<dbReference type="AlphaFoldDB" id="A0A1H7L324"/>
<dbReference type="RefSeq" id="WP_090729948.1">
    <property type="nucleotide sequence ID" value="NZ_FNSR01000002.1"/>
</dbReference>
<keyword evidence="2" id="KW-1185">Reference proteome</keyword>
<gene>
    <name evidence="1" type="ORF">SAMN05192542_104155</name>
</gene>
<dbReference type="EMBL" id="FOAJ01000004">
    <property type="protein sequence ID" value="SEK93106.1"/>
    <property type="molecule type" value="Genomic_DNA"/>
</dbReference>
<dbReference type="InterPro" id="IPR011050">
    <property type="entry name" value="Pectin_lyase_fold/virulence"/>
</dbReference>
<protein>
    <recommendedName>
        <fullName evidence="3">Right handed beta helix region</fullName>
    </recommendedName>
</protein>
<evidence type="ECO:0000313" key="1">
    <source>
        <dbReference type="EMBL" id="SEK93106.1"/>
    </source>
</evidence>
<evidence type="ECO:0000313" key="2">
    <source>
        <dbReference type="Proteomes" id="UP000199120"/>
    </source>
</evidence>
<dbReference type="STRING" id="416943.SAMN05445871_4024"/>
<reference evidence="2" key="1">
    <citation type="submission" date="2016-10" db="EMBL/GenBank/DDBJ databases">
        <authorList>
            <person name="Varghese N."/>
            <person name="Submissions S."/>
        </authorList>
    </citation>
    <scope>NUCLEOTIDE SEQUENCE [LARGE SCALE GENOMIC DNA]</scope>
    <source>
        <strain evidence="2">LMG 26416</strain>
    </source>
</reference>